<organism evidence="1 2">
    <name type="scientific">Herminiimonas arsenicoxydans</name>
    <dbReference type="NCBI Taxonomy" id="204773"/>
    <lineage>
        <taxon>Bacteria</taxon>
        <taxon>Pseudomonadati</taxon>
        <taxon>Pseudomonadota</taxon>
        <taxon>Betaproteobacteria</taxon>
        <taxon>Burkholderiales</taxon>
        <taxon>Oxalobacteraceae</taxon>
        <taxon>Herminiimonas</taxon>
    </lineage>
</organism>
<keyword evidence="2" id="KW-1185">Reference proteome</keyword>
<proteinExistence type="predicted"/>
<protein>
    <recommendedName>
        <fullName evidence="3">Dodecin</fullName>
    </recommendedName>
</protein>
<dbReference type="PANTHER" id="PTHR39324">
    <property type="entry name" value="CALCIUM DODECIN"/>
    <property type="match status" value="1"/>
</dbReference>
<evidence type="ECO:0000313" key="1">
    <source>
        <dbReference type="EMBL" id="CAL62500.1"/>
    </source>
</evidence>
<dbReference type="AlphaFoldDB" id="A4G7L3"/>
<dbReference type="Pfam" id="PF07311">
    <property type="entry name" value="Dodecin"/>
    <property type="match status" value="1"/>
</dbReference>
<evidence type="ECO:0008006" key="3">
    <source>
        <dbReference type="Google" id="ProtNLM"/>
    </source>
</evidence>
<name>A4G7L3_HERAR</name>
<dbReference type="eggNOG" id="COG3360">
    <property type="taxonomic scope" value="Bacteria"/>
</dbReference>
<dbReference type="InterPro" id="IPR036694">
    <property type="entry name" value="Dodecin-like_sf"/>
</dbReference>
<dbReference type="KEGG" id="har:HEAR2369"/>
<dbReference type="STRING" id="204773.HEAR2369"/>
<evidence type="ECO:0000313" key="2">
    <source>
        <dbReference type="Proteomes" id="UP000006697"/>
    </source>
</evidence>
<dbReference type="SUPFAM" id="SSF89807">
    <property type="entry name" value="Dodecin-like"/>
    <property type="match status" value="1"/>
</dbReference>
<dbReference type="InterPro" id="IPR025543">
    <property type="entry name" value="Dodecin-like"/>
</dbReference>
<gene>
    <name evidence="1" type="ordered locus">HEAR2369</name>
</gene>
<dbReference type="EMBL" id="CU207211">
    <property type="protein sequence ID" value="CAL62500.1"/>
    <property type="molecule type" value="Genomic_DNA"/>
</dbReference>
<sequence>MSLLKVIEVLAESDKSWEDAAQMAVKTAAKTVHNIKSIYIKEMEASVDKDKITHYRINAKISFLLDK</sequence>
<dbReference type="InterPro" id="IPR009923">
    <property type="entry name" value="Dodecin"/>
</dbReference>
<dbReference type="HOGENOM" id="CLU_161196_2_1_4"/>
<dbReference type="Proteomes" id="UP000006697">
    <property type="component" value="Chromosome"/>
</dbReference>
<accession>A4G7L3</accession>
<dbReference type="OrthoDB" id="9805889at2"/>
<dbReference type="PANTHER" id="PTHR39324:SF1">
    <property type="entry name" value="CALCIUM DODECIN"/>
    <property type="match status" value="1"/>
</dbReference>
<reference evidence="1 2" key="1">
    <citation type="journal article" date="2007" name="PLoS Genet.">
        <title>A tale of two oxidation states: bacterial colonization of arsenic-rich environments.</title>
        <authorList>
            <person name="Muller D."/>
            <person name="Medigue C."/>
            <person name="Koechler S."/>
            <person name="Barbe V."/>
            <person name="Barakat M."/>
            <person name="Talla E."/>
            <person name="Bonnefoy V."/>
            <person name="Krin E."/>
            <person name="Arsene-Ploetze F."/>
            <person name="Carapito C."/>
            <person name="Chandler M."/>
            <person name="Cournoyer B."/>
            <person name="Cruveiller S."/>
            <person name="Dossat C."/>
            <person name="Duval S."/>
            <person name="Heymann M."/>
            <person name="Leize E."/>
            <person name="Lieutaud A."/>
            <person name="Lievremont D."/>
            <person name="Makita Y."/>
            <person name="Mangenot S."/>
            <person name="Nitschke W."/>
            <person name="Ortet P."/>
            <person name="Perdrial N."/>
            <person name="Schoepp B."/>
            <person name="Siguier N."/>
            <person name="Simeonova D.D."/>
            <person name="Rouy Z."/>
            <person name="Segurens B."/>
            <person name="Turlin E."/>
            <person name="Vallenet D."/>
            <person name="Van Dorsselaer A."/>
            <person name="Weiss S."/>
            <person name="Weissenbach J."/>
            <person name="Lett M.C."/>
            <person name="Danchin A."/>
            <person name="Bertin P.N."/>
        </authorList>
    </citation>
    <scope>NUCLEOTIDE SEQUENCE [LARGE SCALE GENOMIC DNA]</scope>
    <source>
        <strain evidence="2">ULPAs1</strain>
    </source>
</reference>
<dbReference type="Gene3D" id="3.30.1660.10">
    <property type="entry name" value="Flavin-binding protein dodecin"/>
    <property type="match status" value="1"/>
</dbReference>